<dbReference type="CDD" id="cd08381">
    <property type="entry name" value="C2B_PI3K_class_II"/>
    <property type="match status" value="1"/>
</dbReference>
<dbReference type="SMART" id="SM00239">
    <property type="entry name" value="C2"/>
    <property type="match status" value="1"/>
</dbReference>
<dbReference type="GO" id="GO:0042043">
    <property type="term" value="F:neurexin family protein binding"/>
    <property type="evidence" value="ECO:0007669"/>
    <property type="project" value="TreeGrafter"/>
</dbReference>
<sequence>MVLGRTHIKDVAAKRKVELNSYIQSLMNVSTDVSECDLVYTFFHPLPRDEKAEGIDGITRCTDVGPSSPTSGKVGGKVKLSISYRNKTLFIMVMHIKDLVTDDGADPNPYVKTYLLPDMHKTSKRKTKISRKTRNPTFNEMLVYSGYSKDTLKQRELQLSVLSAESLRENFFLGGITLSLKDFNLSKETVNWYRLAAAPYL</sequence>
<protein>
    <recommendedName>
        <fullName evidence="1">C2 domain-containing protein</fullName>
    </recommendedName>
</protein>
<organism evidence="2">
    <name type="scientific">Micrurus paraensis</name>
    <dbReference type="NCBI Taxonomy" id="1970185"/>
    <lineage>
        <taxon>Eukaryota</taxon>
        <taxon>Metazoa</taxon>
        <taxon>Chordata</taxon>
        <taxon>Craniata</taxon>
        <taxon>Vertebrata</taxon>
        <taxon>Euteleostomi</taxon>
        <taxon>Lepidosauria</taxon>
        <taxon>Squamata</taxon>
        <taxon>Bifurcata</taxon>
        <taxon>Unidentata</taxon>
        <taxon>Episquamata</taxon>
        <taxon>Toxicofera</taxon>
        <taxon>Serpentes</taxon>
        <taxon>Colubroidea</taxon>
        <taxon>Elapidae</taxon>
        <taxon>Elapinae</taxon>
        <taxon>Micrurus</taxon>
    </lineage>
</organism>
<dbReference type="InterPro" id="IPR035892">
    <property type="entry name" value="C2_domain_sf"/>
</dbReference>
<evidence type="ECO:0000313" key="2">
    <source>
        <dbReference type="EMBL" id="LAB15027.1"/>
    </source>
</evidence>
<dbReference type="EMBL" id="IACL01107430">
    <property type="protein sequence ID" value="LAB15027.1"/>
    <property type="molecule type" value="Transcribed_RNA"/>
</dbReference>
<feature type="domain" description="C2" evidence="1">
    <location>
        <begin position="74"/>
        <end position="193"/>
    </location>
</feature>
<dbReference type="PROSITE" id="PS50004">
    <property type="entry name" value="C2"/>
    <property type="match status" value="1"/>
</dbReference>
<accession>A0A2D4L225</accession>
<dbReference type="Pfam" id="PF00168">
    <property type="entry name" value="C2"/>
    <property type="match status" value="1"/>
</dbReference>
<proteinExistence type="predicted"/>
<dbReference type="GO" id="GO:0006887">
    <property type="term" value="P:exocytosis"/>
    <property type="evidence" value="ECO:0007669"/>
    <property type="project" value="TreeGrafter"/>
</dbReference>
<reference evidence="2" key="1">
    <citation type="submission" date="2017-07" db="EMBL/GenBank/DDBJ databases">
        <authorList>
            <person name="Mikheyev A."/>
            <person name="Grau M."/>
        </authorList>
    </citation>
    <scope>NUCLEOTIDE SEQUENCE</scope>
    <source>
        <tissue evidence="2">Venom_gland</tissue>
    </source>
</reference>
<name>A0A2D4L225_9SAUR</name>
<dbReference type="SUPFAM" id="SSF64268">
    <property type="entry name" value="PX domain"/>
    <property type="match status" value="1"/>
</dbReference>
<dbReference type="GO" id="GO:0035091">
    <property type="term" value="F:phosphatidylinositol binding"/>
    <property type="evidence" value="ECO:0007669"/>
    <property type="project" value="InterPro"/>
</dbReference>
<dbReference type="PANTHER" id="PTHR45716">
    <property type="entry name" value="BITESIZE, ISOFORM I"/>
    <property type="match status" value="1"/>
</dbReference>
<reference evidence="2" key="2">
    <citation type="submission" date="2017-11" db="EMBL/GenBank/DDBJ databases">
        <title>Coralsnake Venomics: Analyses of Venom Gland Transcriptomes and Proteomes of Six Brazilian Taxa.</title>
        <authorList>
            <person name="Aird S.D."/>
            <person name="Jorge da Silva N."/>
            <person name="Qiu L."/>
            <person name="Villar-Briones A."/>
            <person name="Aparecida-Saddi V."/>
            <person name="Campos-Telles M.P."/>
            <person name="Grau M."/>
            <person name="Mikheyev A.S."/>
        </authorList>
    </citation>
    <scope>NUCLEOTIDE SEQUENCE</scope>
    <source>
        <tissue evidence="2">Venom_gland</tissue>
    </source>
</reference>
<dbReference type="FunFam" id="2.60.40.150:FF:000036">
    <property type="entry name" value="phosphatidylinositol 4-phosphate 3-kinase C2 domain-containing subunit beta"/>
    <property type="match status" value="1"/>
</dbReference>
<dbReference type="AlphaFoldDB" id="A0A2D4L225"/>
<evidence type="ECO:0000259" key="1">
    <source>
        <dbReference type="PROSITE" id="PS50004"/>
    </source>
</evidence>
<dbReference type="InterPro" id="IPR036871">
    <property type="entry name" value="PX_dom_sf"/>
</dbReference>
<dbReference type="SUPFAM" id="SSF49562">
    <property type="entry name" value="C2 domain (Calcium/lipid-binding domain, CaLB)"/>
    <property type="match status" value="1"/>
</dbReference>
<dbReference type="InterPro" id="IPR000008">
    <property type="entry name" value="C2_dom"/>
</dbReference>
<dbReference type="PANTHER" id="PTHR45716:SF2">
    <property type="entry name" value="BITESIZE, ISOFORM I"/>
    <property type="match status" value="1"/>
</dbReference>
<dbReference type="Gene3D" id="3.30.1520.10">
    <property type="entry name" value="Phox-like domain"/>
    <property type="match status" value="1"/>
</dbReference>
<dbReference type="Gene3D" id="2.60.40.150">
    <property type="entry name" value="C2 domain"/>
    <property type="match status" value="1"/>
</dbReference>